<protein>
    <submittedName>
        <fullName evidence="2">M28 family peptidase</fullName>
    </submittedName>
</protein>
<comment type="caution">
    <text evidence="2">The sequence shown here is derived from an EMBL/GenBank/DDBJ whole genome shotgun (WGS) entry which is preliminary data.</text>
</comment>
<dbReference type="InParanoid" id="A0A5R8Q7Z5"/>
<accession>A0A5R8Q7Z5</accession>
<dbReference type="InterPro" id="IPR007484">
    <property type="entry name" value="Peptidase_M28"/>
</dbReference>
<name>A0A5R8Q7Z5_9FIRM</name>
<dbReference type="SUPFAM" id="SSF53187">
    <property type="entry name" value="Zn-dependent exopeptidases"/>
    <property type="match status" value="1"/>
</dbReference>
<organism evidence="2 3">
    <name type="scientific">Culicoidibacter larvae</name>
    <dbReference type="NCBI Taxonomy" id="2579976"/>
    <lineage>
        <taxon>Bacteria</taxon>
        <taxon>Bacillati</taxon>
        <taxon>Bacillota</taxon>
        <taxon>Culicoidibacteria</taxon>
        <taxon>Culicoidibacterales</taxon>
        <taxon>Culicoidibacteraceae</taxon>
        <taxon>Culicoidibacter</taxon>
    </lineage>
</organism>
<dbReference type="AlphaFoldDB" id="A0A5R8Q7Z5"/>
<dbReference type="RefSeq" id="WP_138192550.1">
    <property type="nucleotide sequence ID" value="NZ_VBWP01000015.1"/>
</dbReference>
<dbReference type="Gene3D" id="3.40.630.10">
    <property type="entry name" value="Zn peptidases"/>
    <property type="match status" value="1"/>
</dbReference>
<evidence type="ECO:0000313" key="3">
    <source>
        <dbReference type="Proteomes" id="UP000306912"/>
    </source>
</evidence>
<dbReference type="Pfam" id="PF04389">
    <property type="entry name" value="Peptidase_M28"/>
    <property type="match status" value="1"/>
</dbReference>
<proteinExistence type="predicted"/>
<feature type="domain" description="Peptidase M28" evidence="1">
    <location>
        <begin position="52"/>
        <end position="159"/>
    </location>
</feature>
<evidence type="ECO:0000259" key="1">
    <source>
        <dbReference type="Pfam" id="PF04389"/>
    </source>
</evidence>
<gene>
    <name evidence="2" type="ORF">FEZ08_11525</name>
</gene>
<keyword evidence="3" id="KW-1185">Reference proteome</keyword>
<evidence type="ECO:0000313" key="2">
    <source>
        <dbReference type="EMBL" id="TLG71177.1"/>
    </source>
</evidence>
<reference evidence="2 3" key="1">
    <citation type="submission" date="2019-05" db="EMBL/GenBank/DDBJ databases">
        <title>Culicoidintestinum kansasii gen. nov., sp. nov. from the gastrointestinal tract of the biting midge, Culicoides sonorensis.</title>
        <authorList>
            <person name="Neupane S."/>
            <person name="Ghosh A."/>
            <person name="Gunther S."/>
            <person name="Martin K."/>
            <person name="Zurek L."/>
        </authorList>
    </citation>
    <scope>NUCLEOTIDE SEQUENCE [LARGE SCALE GENOMIC DNA]</scope>
    <source>
        <strain evidence="2 3">CS-1</strain>
    </source>
</reference>
<dbReference type="EMBL" id="VBWP01000015">
    <property type="protein sequence ID" value="TLG71177.1"/>
    <property type="molecule type" value="Genomic_DNA"/>
</dbReference>
<dbReference type="Proteomes" id="UP000306912">
    <property type="component" value="Unassembled WGS sequence"/>
</dbReference>
<sequence>MHKSNEKNKKYLQYYFHSSESLGSTLKAFFQVNYEASYIKEGFYQFYHNPGSQVVLVAHLDTIHQELPTKIFQGAGNTFSAKEGIGADDRNGVIATVELFRRSVDSGKPVPSIIFTYGEELGGIGVRKLAEDRELVGLLKQKHLFIEFDRRGAHDFVTYNNKNKELYQVLTDVGFKEARGSYTDIVTLADATGVMGVNISAGYYNAHTKQELSNFDELFFNIDRIETLLPVFEHNQYFIEEPVADIDSTADLVRIAYAEAFENYITMQSMHGIEHSISIEAITGLYPDYIDEYEEIEYLLEYAKDVDVLAVNKQPIIEHEYEQMELI</sequence>
<dbReference type="OrthoDB" id="8441064at2"/>